<comment type="caution">
    <text evidence="1">The sequence shown here is derived from an EMBL/GenBank/DDBJ whole genome shotgun (WGS) entry which is preliminary data.</text>
</comment>
<accession>A0ABT0UPU7</accession>
<evidence type="ECO:0000313" key="2">
    <source>
        <dbReference type="Proteomes" id="UP001431429"/>
    </source>
</evidence>
<dbReference type="Proteomes" id="UP001431429">
    <property type="component" value="Unassembled WGS sequence"/>
</dbReference>
<keyword evidence="2" id="KW-1185">Reference proteome</keyword>
<sequence>MSEDWNGPDWRLNLPESWLLCGFLKPDPTLRSWGACHHWAMLELQLMGVIEPVSRTKIEKKYVLFGPLEPVVSHGFGEGPQSHIHLPDYFDRAKDRVLSGMRSYAASPVLSQHIYHPGMIRENISAGGQFNRELVRSLADHGLLRIKRDNWSGVSSKPTGETAAVVGTVAYNITRARDQFPGWVRTDRARALDFTRRMGALALMVPAVHKSWRPALRELFRGASSDAVEQSEGARLADATRRAAADEVRSAVRSEVFGGLADGFYDQPMVDIADGLLSEADFSGVWDFAGVDGGGDGGGGGD</sequence>
<dbReference type="EMBL" id="JAMQAW010000010">
    <property type="protein sequence ID" value="MCM2389378.1"/>
    <property type="molecule type" value="Genomic_DNA"/>
</dbReference>
<dbReference type="RefSeq" id="WP_250919697.1">
    <property type="nucleotide sequence ID" value="NZ_JAMQAW010000010.1"/>
</dbReference>
<organism evidence="1 2">
    <name type="scientific">Streptomyces albipurpureus</name>
    <dbReference type="NCBI Taxonomy" id="2897419"/>
    <lineage>
        <taxon>Bacteria</taxon>
        <taxon>Bacillati</taxon>
        <taxon>Actinomycetota</taxon>
        <taxon>Actinomycetes</taxon>
        <taxon>Kitasatosporales</taxon>
        <taxon>Streptomycetaceae</taxon>
        <taxon>Streptomyces</taxon>
    </lineage>
</organism>
<evidence type="ECO:0000313" key="1">
    <source>
        <dbReference type="EMBL" id="MCM2389378.1"/>
    </source>
</evidence>
<proteinExistence type="predicted"/>
<reference evidence="1" key="1">
    <citation type="submission" date="2022-06" db="EMBL/GenBank/DDBJ databases">
        <title>Genome public.</title>
        <authorList>
            <person name="Sun Q."/>
        </authorList>
    </citation>
    <scope>NUCLEOTIDE SEQUENCE</scope>
    <source>
        <strain evidence="1">CWNU-1</strain>
    </source>
</reference>
<protein>
    <submittedName>
        <fullName evidence="1">Uncharacterized protein</fullName>
    </submittedName>
</protein>
<gene>
    <name evidence="1" type="ORF">NBG84_13915</name>
</gene>
<name>A0ABT0UPU7_9ACTN</name>